<reference evidence="2 3" key="1">
    <citation type="submission" date="2022-11" db="EMBL/GenBank/DDBJ databases">
        <title>Viruses from the air-sea interface of a natural surface slick.</title>
        <authorList>
            <person name="Rahlff J."/>
            <person name="Holmfeldt K."/>
        </authorList>
    </citation>
    <scope>NUCLEOTIDE SEQUENCE [LARGE SCALE GENOMIC DNA]</scope>
    <source>
        <strain evidence="2 3">SMS4</strain>
    </source>
</reference>
<gene>
    <name evidence="2" type="ORF">ORJ04_03040</name>
</gene>
<dbReference type="InterPro" id="IPR046168">
    <property type="entry name" value="DUF6170"/>
</dbReference>
<evidence type="ECO:0000313" key="2">
    <source>
        <dbReference type="EMBL" id="MDP5134920.1"/>
    </source>
</evidence>
<accession>A0ABT9HUX0</accession>
<feature type="transmembrane region" description="Helical" evidence="1">
    <location>
        <begin position="62"/>
        <end position="84"/>
    </location>
</feature>
<evidence type="ECO:0000256" key="1">
    <source>
        <dbReference type="SAM" id="Phobius"/>
    </source>
</evidence>
<keyword evidence="1" id="KW-0472">Membrane</keyword>
<feature type="transmembrane region" description="Helical" evidence="1">
    <location>
        <begin position="37"/>
        <end position="56"/>
    </location>
</feature>
<evidence type="ECO:0000313" key="3">
    <source>
        <dbReference type="Proteomes" id="UP001231109"/>
    </source>
</evidence>
<dbReference type="RefSeq" id="WP_027672743.1">
    <property type="nucleotide sequence ID" value="NZ_JAPJDZ010000004.1"/>
</dbReference>
<name>A0ABT9HUX0_9GAMM</name>
<dbReference type="Proteomes" id="UP001231109">
    <property type="component" value="Unassembled WGS sequence"/>
</dbReference>
<proteinExistence type="predicted"/>
<dbReference type="Pfam" id="PF19667">
    <property type="entry name" value="DUF6170"/>
    <property type="match status" value="1"/>
</dbReference>
<dbReference type="EMBL" id="JAPJDZ010000004">
    <property type="protein sequence ID" value="MDP5134920.1"/>
    <property type="molecule type" value="Genomic_DNA"/>
</dbReference>
<protein>
    <submittedName>
        <fullName evidence="2">DUF6170 family protein</fullName>
    </submittedName>
</protein>
<keyword evidence="1" id="KW-0812">Transmembrane</keyword>
<keyword evidence="1" id="KW-1133">Transmembrane helix</keyword>
<keyword evidence="3" id="KW-1185">Reference proteome</keyword>
<sequence>MLFFNSKNIPELAGLNFAERMDVIRRATDMLPVPTKITLNIVKLLILIPLFLLIARSTGWDIAAYAVLLVVLYPLIMRPLTFALSRRYFVKVRQQFFPQQG</sequence>
<comment type="caution">
    <text evidence="2">The sequence shown here is derived from an EMBL/GenBank/DDBJ whole genome shotgun (WGS) entry which is preliminary data.</text>
</comment>
<organism evidence="2 3">
    <name type="scientific">Rheinheimera baltica</name>
    <dbReference type="NCBI Taxonomy" id="67576"/>
    <lineage>
        <taxon>Bacteria</taxon>
        <taxon>Pseudomonadati</taxon>
        <taxon>Pseudomonadota</taxon>
        <taxon>Gammaproteobacteria</taxon>
        <taxon>Chromatiales</taxon>
        <taxon>Chromatiaceae</taxon>
        <taxon>Rheinheimera</taxon>
    </lineage>
</organism>